<organism evidence="2 3">
    <name type="scientific">Trichinella spiralis</name>
    <name type="common">Trichina worm</name>
    <dbReference type="NCBI Taxonomy" id="6334"/>
    <lineage>
        <taxon>Eukaryota</taxon>
        <taxon>Metazoa</taxon>
        <taxon>Ecdysozoa</taxon>
        <taxon>Nematoda</taxon>
        <taxon>Enoplea</taxon>
        <taxon>Dorylaimia</taxon>
        <taxon>Trichinellida</taxon>
        <taxon>Trichinellidae</taxon>
        <taxon>Trichinella</taxon>
    </lineage>
</organism>
<feature type="compositionally biased region" description="Polar residues" evidence="1">
    <location>
        <begin position="77"/>
        <end position="88"/>
    </location>
</feature>
<gene>
    <name evidence="2" type="ORF">T01_10449</name>
</gene>
<reference evidence="2 3" key="1">
    <citation type="submission" date="2015-01" db="EMBL/GenBank/DDBJ databases">
        <title>Evolution of Trichinella species and genotypes.</title>
        <authorList>
            <person name="Korhonen P.K."/>
            <person name="Edoardo P."/>
            <person name="Giuseppe L.R."/>
            <person name="Gasser R.B."/>
        </authorList>
    </citation>
    <scope>NUCLEOTIDE SEQUENCE [LARGE SCALE GENOMIC DNA]</scope>
    <source>
        <strain evidence="2">ISS3</strain>
    </source>
</reference>
<sequence length="88" mass="9747">MKTIVVDKQHPTPPQQPPTKKSDIQLIDKTTIDQRGVNNNAEAARKEQTADEKPQLLITNQPPTASPRAKQTLWLASKSSSTSAFARR</sequence>
<dbReference type="EMBL" id="JYDH01000019">
    <property type="protein sequence ID" value="KRY39333.1"/>
    <property type="molecule type" value="Genomic_DNA"/>
</dbReference>
<dbReference type="InParanoid" id="A0A0V1BPX2"/>
<evidence type="ECO:0000256" key="1">
    <source>
        <dbReference type="SAM" id="MobiDB-lite"/>
    </source>
</evidence>
<feature type="region of interest" description="Disordered" evidence="1">
    <location>
        <begin position="1"/>
        <end position="88"/>
    </location>
</feature>
<name>A0A0V1BPX2_TRISP</name>
<comment type="caution">
    <text evidence="2">The sequence shown here is derived from an EMBL/GenBank/DDBJ whole genome shotgun (WGS) entry which is preliminary data.</text>
</comment>
<proteinExistence type="predicted"/>
<evidence type="ECO:0000313" key="2">
    <source>
        <dbReference type="EMBL" id="KRY39333.1"/>
    </source>
</evidence>
<evidence type="ECO:0000313" key="3">
    <source>
        <dbReference type="Proteomes" id="UP000054776"/>
    </source>
</evidence>
<keyword evidence="3" id="KW-1185">Reference proteome</keyword>
<feature type="compositionally biased region" description="Basic and acidic residues" evidence="1">
    <location>
        <begin position="1"/>
        <end position="10"/>
    </location>
</feature>
<feature type="compositionally biased region" description="Basic and acidic residues" evidence="1">
    <location>
        <begin position="43"/>
        <end position="54"/>
    </location>
</feature>
<dbReference type="Proteomes" id="UP000054776">
    <property type="component" value="Unassembled WGS sequence"/>
</dbReference>
<dbReference type="AlphaFoldDB" id="A0A0V1BPX2"/>
<accession>A0A0V1BPX2</accession>
<protein>
    <submittedName>
        <fullName evidence="2">Uncharacterized protein</fullName>
    </submittedName>
</protein>